<evidence type="ECO:0000259" key="7">
    <source>
        <dbReference type="PROSITE" id="PS50053"/>
    </source>
</evidence>
<keyword evidence="4" id="KW-0862">Zinc</keyword>
<name>A0A1I8BQU5_MELHA</name>
<dbReference type="GO" id="GO:0003735">
    <property type="term" value="F:structural constituent of ribosome"/>
    <property type="evidence" value="ECO:0007669"/>
    <property type="project" value="InterPro"/>
</dbReference>
<dbReference type="SUPFAM" id="SSF57829">
    <property type="entry name" value="Zn-binding ribosomal proteins"/>
    <property type="match status" value="1"/>
</dbReference>
<dbReference type="PANTHER" id="PTHR10666">
    <property type="entry name" value="UBIQUITIN"/>
    <property type="match status" value="1"/>
</dbReference>
<dbReference type="InterPro" id="IPR000626">
    <property type="entry name" value="Ubiquitin-like_dom"/>
</dbReference>
<sequence>MQLFVKTLDGKTIIFDVEASDTVEHIKAKIQSLESTPVDEQRLICAGVQLEDGNTLADYKLTEHSTVHLSLSLFGGGKKRKKKQYTGPKKQKHIRKKVKLAVLKLYKIDDNGQIQRQRIECNSATCGAGIFMARHQDRHYCGKCHQTLTEKEG</sequence>
<dbReference type="Pfam" id="PF01599">
    <property type="entry name" value="Ribosomal_S27"/>
    <property type="match status" value="1"/>
</dbReference>
<dbReference type="InterPro" id="IPR011332">
    <property type="entry name" value="Ribosomal_zn-bd"/>
</dbReference>
<proteinExistence type="inferred from homology"/>
<dbReference type="Pfam" id="PF00240">
    <property type="entry name" value="ubiquitin"/>
    <property type="match status" value="1"/>
</dbReference>
<dbReference type="InterPro" id="IPR050158">
    <property type="entry name" value="Ubiquitin_ubiquitin-like"/>
</dbReference>
<evidence type="ECO:0000313" key="9">
    <source>
        <dbReference type="WBParaSite" id="MhA1_Contig440.frz3.gene13"/>
    </source>
</evidence>
<dbReference type="InterPro" id="IPR019956">
    <property type="entry name" value="Ubiquitin_dom"/>
</dbReference>
<evidence type="ECO:0000256" key="3">
    <source>
        <dbReference type="ARBA" id="ARBA00022499"/>
    </source>
</evidence>
<evidence type="ECO:0000256" key="1">
    <source>
        <dbReference type="ARBA" id="ARBA00008373"/>
    </source>
</evidence>
<organism evidence="8 9">
    <name type="scientific">Meloidogyne hapla</name>
    <name type="common">Root-knot nematode worm</name>
    <dbReference type="NCBI Taxonomy" id="6305"/>
    <lineage>
        <taxon>Eukaryota</taxon>
        <taxon>Metazoa</taxon>
        <taxon>Ecdysozoa</taxon>
        <taxon>Nematoda</taxon>
        <taxon>Chromadorea</taxon>
        <taxon>Rhabditida</taxon>
        <taxon>Tylenchina</taxon>
        <taxon>Tylenchomorpha</taxon>
        <taxon>Tylenchoidea</taxon>
        <taxon>Meloidogynidae</taxon>
        <taxon>Meloidogyninae</taxon>
        <taxon>Meloidogyne</taxon>
    </lineage>
</organism>
<dbReference type="InterPro" id="IPR029071">
    <property type="entry name" value="Ubiquitin-like_domsf"/>
</dbReference>
<dbReference type="OMA" id="HANRHYC"/>
<dbReference type="Gene3D" id="3.10.20.90">
    <property type="entry name" value="Phosphatidylinositol 3-kinase Catalytic Subunit, Chain A, domain 1"/>
    <property type="match status" value="1"/>
</dbReference>
<keyword evidence="8" id="KW-1185">Reference proteome</keyword>
<dbReference type="InterPro" id="IPR002906">
    <property type="entry name" value="Ribosomal_eS31"/>
</dbReference>
<feature type="domain" description="Ubiquitin-like" evidence="7">
    <location>
        <begin position="1"/>
        <end position="76"/>
    </location>
</feature>
<evidence type="ECO:0000256" key="2">
    <source>
        <dbReference type="ARBA" id="ARBA00009891"/>
    </source>
</evidence>
<dbReference type="AlphaFoldDB" id="A0A1I8BQU5"/>
<dbReference type="SUPFAM" id="SSF54236">
    <property type="entry name" value="Ubiquitin-like"/>
    <property type="match status" value="1"/>
</dbReference>
<keyword evidence="6" id="KW-0687">Ribonucleoprotein</keyword>
<dbReference type="GO" id="GO:0006412">
    <property type="term" value="P:translation"/>
    <property type="evidence" value="ECO:0007669"/>
    <property type="project" value="InterPro"/>
</dbReference>
<dbReference type="GO" id="GO:0005840">
    <property type="term" value="C:ribosome"/>
    <property type="evidence" value="ECO:0007669"/>
    <property type="project" value="UniProtKB-KW"/>
</dbReference>
<dbReference type="SMART" id="SM01402">
    <property type="entry name" value="Ribosomal_S27"/>
    <property type="match status" value="1"/>
</dbReference>
<reference evidence="9" key="1">
    <citation type="submission" date="2016-11" db="UniProtKB">
        <authorList>
            <consortium name="WormBaseParasite"/>
        </authorList>
    </citation>
    <scope>IDENTIFICATION</scope>
</reference>
<keyword evidence="3" id="KW-1017">Isopeptide bond</keyword>
<comment type="similarity">
    <text evidence="1">In the N-terminal section; belongs to the ubiquitin family.</text>
</comment>
<evidence type="ECO:0000256" key="4">
    <source>
        <dbReference type="ARBA" id="ARBA00022833"/>
    </source>
</evidence>
<evidence type="ECO:0000256" key="5">
    <source>
        <dbReference type="ARBA" id="ARBA00022980"/>
    </source>
</evidence>
<accession>A0A1I8BQU5</accession>
<dbReference type="InterPro" id="IPR038582">
    <property type="entry name" value="Ribosomal_eS31_euk-type_sf"/>
</dbReference>
<evidence type="ECO:0000313" key="8">
    <source>
        <dbReference type="Proteomes" id="UP000095281"/>
    </source>
</evidence>
<dbReference type="WBParaSite" id="MhA1_Contig440.frz3.gene13">
    <property type="protein sequence ID" value="MhA1_Contig440.frz3.gene13"/>
    <property type="gene ID" value="MhA1_Contig440.frz3.gene13"/>
</dbReference>
<dbReference type="Gene3D" id="6.20.50.150">
    <property type="match status" value="1"/>
</dbReference>
<dbReference type="FunFam" id="3.10.20.90:FF:000160">
    <property type="entry name" value="Polyubiquitin-C"/>
    <property type="match status" value="1"/>
</dbReference>
<dbReference type="Proteomes" id="UP000095281">
    <property type="component" value="Unplaced"/>
</dbReference>
<dbReference type="SMART" id="SM00213">
    <property type="entry name" value="UBQ"/>
    <property type="match status" value="1"/>
</dbReference>
<dbReference type="GO" id="GO:1990904">
    <property type="term" value="C:ribonucleoprotein complex"/>
    <property type="evidence" value="ECO:0007669"/>
    <property type="project" value="UniProtKB-KW"/>
</dbReference>
<evidence type="ECO:0000256" key="6">
    <source>
        <dbReference type="ARBA" id="ARBA00023274"/>
    </source>
</evidence>
<keyword evidence="5" id="KW-0689">Ribosomal protein</keyword>
<dbReference type="PROSITE" id="PS50053">
    <property type="entry name" value="UBIQUITIN_2"/>
    <property type="match status" value="1"/>
</dbReference>
<comment type="similarity">
    <text evidence="2">In the C-terminal section; belongs to the eukaryotic ribosomal protein eS31 family.</text>
</comment>
<protein>
    <submittedName>
        <fullName evidence="9">Ubiquitin-like domain-containing protein</fullName>
    </submittedName>
</protein>
<dbReference type="PRINTS" id="PR00348">
    <property type="entry name" value="UBIQUITIN"/>
</dbReference>